<dbReference type="CDD" id="cd19438">
    <property type="entry name" value="lipocalin_Blc-like"/>
    <property type="match status" value="1"/>
</dbReference>
<dbReference type="PANTHER" id="PTHR10612">
    <property type="entry name" value="APOLIPOPROTEIN D"/>
    <property type="match status" value="1"/>
</dbReference>
<dbReference type="AlphaFoldDB" id="Q5GVL5"/>
<dbReference type="STRING" id="291331.XOO4004"/>
<dbReference type="InterPro" id="IPR047202">
    <property type="entry name" value="Lipocalin_Blc-like_dom"/>
</dbReference>
<dbReference type="PROSITE" id="PS00213">
    <property type="entry name" value="LIPOCALIN"/>
    <property type="match status" value="1"/>
</dbReference>
<dbReference type="InterPro" id="IPR022272">
    <property type="entry name" value="Lipocalin_CS"/>
</dbReference>
<proteinExistence type="predicted"/>
<evidence type="ECO:0000256" key="1">
    <source>
        <dbReference type="SAM" id="MobiDB-lite"/>
    </source>
</evidence>
<dbReference type="Proteomes" id="UP000006735">
    <property type="component" value="Chromosome"/>
</dbReference>
<accession>Q5GVL5</accession>
<evidence type="ECO:0000313" key="3">
    <source>
        <dbReference type="EMBL" id="AAW77258.1"/>
    </source>
</evidence>
<dbReference type="InterPro" id="IPR000566">
    <property type="entry name" value="Lipocln_cytosolic_FA-bd_dom"/>
</dbReference>
<dbReference type="Gene3D" id="2.40.128.20">
    <property type="match status" value="1"/>
</dbReference>
<dbReference type="KEGG" id="xoo:XOO4004"/>
<reference evidence="3 4" key="1">
    <citation type="journal article" date="2005" name="Nucleic Acids Res.">
        <title>The genome sequence of Xanthomonas oryzae pathovar oryzae KACC10331, the bacterial blight pathogen of rice.</title>
        <authorList>
            <person name="Lee B.M."/>
            <person name="Park Y.J."/>
            <person name="Park D.S."/>
            <person name="Kang H.W."/>
            <person name="Kim J.G."/>
            <person name="Song E.S."/>
            <person name="Park I.C."/>
            <person name="Yoon U.H."/>
            <person name="Hahn J.H."/>
            <person name="Koo B.S."/>
            <person name="Lee G.B."/>
            <person name="Kim H."/>
            <person name="Park H.S."/>
            <person name="Yoon K.O."/>
            <person name="Kim J.H."/>
            <person name="Jung C.H."/>
            <person name="Koh N.H."/>
            <person name="Seo J.S."/>
            <person name="Go S.J."/>
        </authorList>
    </citation>
    <scope>NUCLEOTIDE SEQUENCE [LARGE SCALE GENOMIC DNA]</scope>
    <source>
        <strain evidence="4">KACC10331 / KXO85</strain>
    </source>
</reference>
<feature type="domain" description="Lipocalin/cytosolic fatty-acid binding" evidence="2">
    <location>
        <begin position="108"/>
        <end position="249"/>
    </location>
</feature>
<gene>
    <name evidence="3" type="primary">Blc</name>
    <name evidence="3" type="ordered locus">XOO4004</name>
</gene>
<name>Q5GVL5_XANOR</name>
<dbReference type="SUPFAM" id="SSF50814">
    <property type="entry name" value="Lipocalins"/>
    <property type="match status" value="1"/>
</dbReference>
<dbReference type="HOGENOM" id="CLU_068449_0_0_6"/>
<dbReference type="InterPro" id="IPR012674">
    <property type="entry name" value="Calycin"/>
</dbReference>
<feature type="region of interest" description="Disordered" evidence="1">
    <location>
        <begin position="1"/>
        <end position="53"/>
    </location>
</feature>
<evidence type="ECO:0000259" key="2">
    <source>
        <dbReference type="Pfam" id="PF08212"/>
    </source>
</evidence>
<dbReference type="Pfam" id="PF08212">
    <property type="entry name" value="Lipocalin_2"/>
    <property type="match status" value="1"/>
</dbReference>
<sequence length="265" mass="29798">MSASRQPVRQRRRSRPALHNNHPVAALTPDQHPSASPDCPQATTAPPAPMPDPIVDANLPPACGSVLLRLSLCDLAMRLTVTIALAFLLVLGVPVAHAEDTSANAPAVDLSKIMGTWYVIARMPNAVERGHVTSRDEYTLVENGKVAVRYLYRDGFGEPEKEVNARASVDADSGNRDWRVWFYKVIPAKQRILEIAPDGSWMLISYPGRDLAWIFARKPDMSRDQYRMLVNKMRDDYSIYTDKLKRVPQLREQVDRLGFEVPNKR</sequence>
<dbReference type="EMBL" id="AE013598">
    <property type="protein sequence ID" value="AAW77258.1"/>
    <property type="molecule type" value="Genomic_DNA"/>
</dbReference>
<keyword evidence="4" id="KW-1185">Reference proteome</keyword>
<organism evidence="3 4">
    <name type="scientific">Xanthomonas oryzae pv. oryzae (strain KACC10331 / KXO85)</name>
    <dbReference type="NCBI Taxonomy" id="291331"/>
    <lineage>
        <taxon>Bacteria</taxon>
        <taxon>Pseudomonadati</taxon>
        <taxon>Pseudomonadota</taxon>
        <taxon>Gammaproteobacteria</taxon>
        <taxon>Lysobacterales</taxon>
        <taxon>Lysobacteraceae</taxon>
        <taxon>Xanthomonas</taxon>
    </lineage>
</organism>
<dbReference type="GO" id="GO:0006950">
    <property type="term" value="P:response to stress"/>
    <property type="evidence" value="ECO:0007669"/>
    <property type="project" value="UniProtKB-ARBA"/>
</dbReference>
<evidence type="ECO:0000313" key="4">
    <source>
        <dbReference type="Proteomes" id="UP000006735"/>
    </source>
</evidence>
<dbReference type="PANTHER" id="PTHR10612:SF34">
    <property type="entry name" value="APOLIPOPROTEIN D"/>
    <property type="match status" value="1"/>
</dbReference>
<protein>
    <submittedName>
        <fullName evidence="3">Bacterial lipocalin</fullName>
    </submittedName>
</protein>